<dbReference type="Proteomes" id="UP000524404">
    <property type="component" value="Unassembled WGS sequence"/>
</dbReference>
<dbReference type="PANTHER" id="PTHR48098">
    <property type="entry name" value="ENTEROCHELIN ESTERASE-RELATED"/>
    <property type="match status" value="1"/>
</dbReference>
<name>A0A841EDP4_9BACT</name>
<organism evidence="1 2">
    <name type="scientific">Arcicella rosea</name>
    <dbReference type="NCBI Taxonomy" id="502909"/>
    <lineage>
        <taxon>Bacteria</taxon>
        <taxon>Pseudomonadati</taxon>
        <taxon>Bacteroidota</taxon>
        <taxon>Cytophagia</taxon>
        <taxon>Cytophagales</taxon>
        <taxon>Flectobacillaceae</taxon>
        <taxon>Arcicella</taxon>
    </lineage>
</organism>
<dbReference type="RefSeq" id="WP_184130925.1">
    <property type="nucleotide sequence ID" value="NZ_JACHKT010000004.1"/>
</dbReference>
<keyword evidence="2" id="KW-1185">Reference proteome</keyword>
<evidence type="ECO:0000313" key="2">
    <source>
        <dbReference type="Proteomes" id="UP000524404"/>
    </source>
</evidence>
<dbReference type="InterPro" id="IPR013784">
    <property type="entry name" value="Carb-bd-like_fold"/>
</dbReference>
<dbReference type="AlphaFoldDB" id="A0A841EDP4"/>
<dbReference type="InterPro" id="IPR013783">
    <property type="entry name" value="Ig-like_fold"/>
</dbReference>
<evidence type="ECO:0000313" key="1">
    <source>
        <dbReference type="EMBL" id="MBB6002267.1"/>
    </source>
</evidence>
<dbReference type="Gene3D" id="3.40.50.1820">
    <property type="entry name" value="alpha/beta hydrolase"/>
    <property type="match status" value="1"/>
</dbReference>
<dbReference type="GO" id="GO:0016787">
    <property type="term" value="F:hydrolase activity"/>
    <property type="evidence" value="ECO:0007669"/>
    <property type="project" value="UniProtKB-KW"/>
</dbReference>
<accession>A0A841EDP4</accession>
<dbReference type="Pfam" id="PF00756">
    <property type="entry name" value="Esterase"/>
    <property type="match status" value="1"/>
</dbReference>
<dbReference type="InterPro" id="IPR029058">
    <property type="entry name" value="AB_hydrolase_fold"/>
</dbReference>
<dbReference type="InterPro" id="IPR000801">
    <property type="entry name" value="Esterase-like"/>
</dbReference>
<dbReference type="SUPFAM" id="SSF49452">
    <property type="entry name" value="Starch-binding domain-like"/>
    <property type="match status" value="1"/>
</dbReference>
<dbReference type="EMBL" id="JACHKT010000004">
    <property type="protein sequence ID" value="MBB6002267.1"/>
    <property type="molecule type" value="Genomic_DNA"/>
</dbReference>
<reference evidence="1 2" key="1">
    <citation type="submission" date="2020-08" db="EMBL/GenBank/DDBJ databases">
        <title>Functional genomics of gut bacteria from endangered species of beetles.</title>
        <authorList>
            <person name="Carlos-Shanley C."/>
        </authorList>
    </citation>
    <scope>NUCLEOTIDE SEQUENCE [LARGE SCALE GENOMIC DNA]</scope>
    <source>
        <strain evidence="1 2">S00070</strain>
    </source>
</reference>
<comment type="caution">
    <text evidence="1">The sequence shown here is derived from an EMBL/GenBank/DDBJ whole genome shotgun (WGS) entry which is preliminary data.</text>
</comment>
<gene>
    <name evidence="1" type="ORF">HNP25_000917</name>
</gene>
<dbReference type="PANTHER" id="PTHR48098:SF6">
    <property type="entry name" value="FERRI-BACILLIBACTIN ESTERASE BESA"/>
    <property type="match status" value="1"/>
</dbReference>
<dbReference type="GO" id="GO:0030246">
    <property type="term" value="F:carbohydrate binding"/>
    <property type="evidence" value="ECO:0007669"/>
    <property type="project" value="InterPro"/>
</dbReference>
<proteinExistence type="predicted"/>
<sequence>MSKSVLYFELTTPVEDNRPVYISGSFNEWLPNKEEFRLNKVEDGKYILKLPDTIKLPESFEYKYTKGGWNQVELDEFGKPTANRIAKVKTGVLKDFVPHWRLDGENLSGNLMPDIRLISDEFEIPQFDRKRAVYILLPHNYETSEKHYPVIYLQDAQNLFGGGSEFGNWGIDKQLAVLAARGHGDVIVVAVAHGGEQRYQEYSPYNNPKMGKGQGRKYAQFLSKTLKPYIDKNFRTLPEREFTGIGGSSLGGLISIYAGLMFPEVFGKLMVFSPSLWVSPNIYFDAIDFISHLPTNIYIYAGGDEGTMMIPNVEKLKQTFQRQGIRKTEINLSYEPEGMHNEDQWGKEFPKAIEWLFFNQ</sequence>
<dbReference type="Gene3D" id="2.60.40.10">
    <property type="entry name" value="Immunoglobulins"/>
    <property type="match status" value="1"/>
</dbReference>
<dbReference type="SUPFAM" id="SSF53474">
    <property type="entry name" value="alpha/beta-Hydrolases"/>
    <property type="match status" value="1"/>
</dbReference>
<protein>
    <submittedName>
        <fullName evidence="1">Putative alpha/beta superfamily hydrolase</fullName>
    </submittedName>
</protein>
<keyword evidence="1" id="KW-0378">Hydrolase</keyword>
<dbReference type="InterPro" id="IPR050583">
    <property type="entry name" value="Mycobacterial_A85_antigen"/>
</dbReference>